<evidence type="ECO:0000313" key="3">
    <source>
        <dbReference type="Proteomes" id="UP000821866"/>
    </source>
</evidence>
<keyword evidence="3" id="KW-1185">Reference proteome</keyword>
<accession>A0A9J6EQ75</accession>
<feature type="compositionally biased region" description="Pro residues" evidence="1">
    <location>
        <begin position="164"/>
        <end position="180"/>
    </location>
</feature>
<sequence length="253" mass="27838">MICLVSCRPRDVTTPILTRPIATLHPAESGASLFAPQQQYSNEKGNSPFAKDPAKELARLRQRVRLQQRSSKEYTDRRRAAKEPKIAVGDFVRIKKPSVRFKGDRSFSSPTEVLGKRGPASFRLADGRTWNASKLSRVPERGTSPPYQRSELPAPQLPVQVPQPALPPPPSPGSQPPPPSVLQSAVPQSPAPDLQLPVPEPAMLQPPSPGPQSRYPGVLQSSTSSLPSPAVQHPHRPSRERRPPVWLKDYQTH</sequence>
<protein>
    <submittedName>
        <fullName evidence="2">Uncharacterized protein</fullName>
    </submittedName>
</protein>
<name>A0A9J6EQ75_RHIMP</name>
<feature type="compositionally biased region" description="Pro residues" evidence="1">
    <location>
        <begin position="198"/>
        <end position="210"/>
    </location>
</feature>
<dbReference type="Proteomes" id="UP000821866">
    <property type="component" value="Chromosome 11"/>
</dbReference>
<dbReference type="EMBL" id="JABSTU010000003">
    <property type="protein sequence ID" value="KAH8036192.1"/>
    <property type="molecule type" value="Genomic_DNA"/>
</dbReference>
<comment type="caution">
    <text evidence="2">The sequence shown here is derived from an EMBL/GenBank/DDBJ whole genome shotgun (WGS) entry which is preliminary data.</text>
</comment>
<proteinExistence type="predicted"/>
<evidence type="ECO:0000256" key="1">
    <source>
        <dbReference type="SAM" id="MobiDB-lite"/>
    </source>
</evidence>
<feature type="region of interest" description="Disordered" evidence="1">
    <location>
        <begin position="133"/>
        <end position="253"/>
    </location>
</feature>
<feature type="compositionally biased region" description="Polar residues" evidence="1">
    <location>
        <begin position="35"/>
        <end position="45"/>
    </location>
</feature>
<feature type="compositionally biased region" description="Low complexity" evidence="1">
    <location>
        <begin position="152"/>
        <end position="163"/>
    </location>
</feature>
<feature type="region of interest" description="Disordered" evidence="1">
    <location>
        <begin position="101"/>
        <end position="120"/>
    </location>
</feature>
<feature type="region of interest" description="Disordered" evidence="1">
    <location>
        <begin position="63"/>
        <end position="82"/>
    </location>
</feature>
<reference evidence="2" key="1">
    <citation type="journal article" date="2020" name="Cell">
        <title>Large-Scale Comparative Analyses of Tick Genomes Elucidate Their Genetic Diversity and Vector Capacities.</title>
        <authorList>
            <consortium name="Tick Genome and Microbiome Consortium (TIGMIC)"/>
            <person name="Jia N."/>
            <person name="Wang J."/>
            <person name="Shi W."/>
            <person name="Du L."/>
            <person name="Sun Y."/>
            <person name="Zhan W."/>
            <person name="Jiang J.F."/>
            <person name="Wang Q."/>
            <person name="Zhang B."/>
            <person name="Ji P."/>
            <person name="Bell-Sakyi L."/>
            <person name="Cui X.M."/>
            <person name="Yuan T.T."/>
            <person name="Jiang B.G."/>
            <person name="Yang W.F."/>
            <person name="Lam T.T."/>
            <person name="Chang Q.C."/>
            <person name="Ding S.J."/>
            <person name="Wang X.J."/>
            <person name="Zhu J.G."/>
            <person name="Ruan X.D."/>
            <person name="Zhao L."/>
            <person name="Wei J.T."/>
            <person name="Ye R.Z."/>
            <person name="Que T.C."/>
            <person name="Du C.H."/>
            <person name="Zhou Y.H."/>
            <person name="Cheng J.X."/>
            <person name="Dai P.F."/>
            <person name="Guo W.B."/>
            <person name="Han X.H."/>
            <person name="Huang E.J."/>
            <person name="Li L.F."/>
            <person name="Wei W."/>
            <person name="Gao Y.C."/>
            <person name="Liu J.Z."/>
            <person name="Shao H.Z."/>
            <person name="Wang X."/>
            <person name="Wang C.C."/>
            <person name="Yang T.C."/>
            <person name="Huo Q.B."/>
            <person name="Li W."/>
            <person name="Chen H.Y."/>
            <person name="Chen S.E."/>
            <person name="Zhou L.G."/>
            <person name="Ni X.B."/>
            <person name="Tian J.H."/>
            <person name="Sheng Y."/>
            <person name="Liu T."/>
            <person name="Pan Y.S."/>
            <person name="Xia L.Y."/>
            <person name="Li J."/>
            <person name="Zhao F."/>
            <person name="Cao W.C."/>
        </authorList>
    </citation>
    <scope>NUCLEOTIDE SEQUENCE</scope>
    <source>
        <strain evidence="2">Rmic-2018</strain>
    </source>
</reference>
<dbReference type="VEuPathDB" id="VectorBase:LOC119160453"/>
<feature type="compositionally biased region" description="Basic and acidic residues" evidence="1">
    <location>
        <begin position="70"/>
        <end position="82"/>
    </location>
</feature>
<organism evidence="2 3">
    <name type="scientific">Rhipicephalus microplus</name>
    <name type="common">Cattle tick</name>
    <name type="synonym">Boophilus microplus</name>
    <dbReference type="NCBI Taxonomy" id="6941"/>
    <lineage>
        <taxon>Eukaryota</taxon>
        <taxon>Metazoa</taxon>
        <taxon>Ecdysozoa</taxon>
        <taxon>Arthropoda</taxon>
        <taxon>Chelicerata</taxon>
        <taxon>Arachnida</taxon>
        <taxon>Acari</taxon>
        <taxon>Parasitiformes</taxon>
        <taxon>Ixodida</taxon>
        <taxon>Ixodoidea</taxon>
        <taxon>Ixodidae</taxon>
        <taxon>Rhipicephalinae</taxon>
        <taxon>Rhipicephalus</taxon>
        <taxon>Boophilus</taxon>
    </lineage>
</organism>
<gene>
    <name evidence="2" type="ORF">HPB51_019597</name>
</gene>
<reference evidence="2" key="2">
    <citation type="submission" date="2021-09" db="EMBL/GenBank/DDBJ databases">
        <authorList>
            <person name="Jia N."/>
            <person name="Wang J."/>
            <person name="Shi W."/>
            <person name="Du L."/>
            <person name="Sun Y."/>
            <person name="Zhan W."/>
            <person name="Jiang J."/>
            <person name="Wang Q."/>
            <person name="Zhang B."/>
            <person name="Ji P."/>
            <person name="Sakyi L.B."/>
            <person name="Cui X."/>
            <person name="Yuan T."/>
            <person name="Jiang B."/>
            <person name="Yang W."/>
            <person name="Lam T.T.-Y."/>
            <person name="Chang Q."/>
            <person name="Ding S."/>
            <person name="Wang X."/>
            <person name="Zhu J."/>
            <person name="Ruan X."/>
            <person name="Zhao L."/>
            <person name="Wei J."/>
            <person name="Que T."/>
            <person name="Du C."/>
            <person name="Cheng J."/>
            <person name="Dai P."/>
            <person name="Han X."/>
            <person name="Huang E."/>
            <person name="Gao Y."/>
            <person name="Liu J."/>
            <person name="Shao H."/>
            <person name="Ye R."/>
            <person name="Li L."/>
            <person name="Wei W."/>
            <person name="Wang X."/>
            <person name="Wang C."/>
            <person name="Huo Q."/>
            <person name="Li W."/>
            <person name="Guo W."/>
            <person name="Chen H."/>
            <person name="Chen S."/>
            <person name="Zhou L."/>
            <person name="Zhou L."/>
            <person name="Ni X."/>
            <person name="Tian J."/>
            <person name="Zhou Y."/>
            <person name="Sheng Y."/>
            <person name="Liu T."/>
            <person name="Pan Y."/>
            <person name="Xia L."/>
            <person name="Li J."/>
            <person name="Zhao F."/>
            <person name="Cao W."/>
        </authorList>
    </citation>
    <scope>NUCLEOTIDE SEQUENCE</scope>
    <source>
        <strain evidence="2">Rmic-2018</strain>
        <tissue evidence="2">Larvae</tissue>
    </source>
</reference>
<feature type="region of interest" description="Disordered" evidence="1">
    <location>
        <begin position="29"/>
        <end position="52"/>
    </location>
</feature>
<evidence type="ECO:0000313" key="2">
    <source>
        <dbReference type="EMBL" id="KAH8036192.1"/>
    </source>
</evidence>
<dbReference type="AlphaFoldDB" id="A0A9J6EQ75"/>